<proteinExistence type="predicted"/>
<name>A0A127Z3N7_9BASI</name>
<feature type="signal peptide" evidence="1">
    <location>
        <begin position="1"/>
        <end position="20"/>
    </location>
</feature>
<evidence type="ECO:0000256" key="1">
    <source>
        <dbReference type="SAM" id="SignalP"/>
    </source>
</evidence>
<organism evidence="2">
    <name type="scientific">Sporisorium scitamineum</name>
    <dbReference type="NCBI Taxonomy" id="49012"/>
    <lineage>
        <taxon>Eukaryota</taxon>
        <taxon>Fungi</taxon>
        <taxon>Dikarya</taxon>
        <taxon>Basidiomycota</taxon>
        <taxon>Ustilaginomycotina</taxon>
        <taxon>Ustilaginomycetes</taxon>
        <taxon>Ustilaginales</taxon>
        <taxon>Ustilaginaceae</taxon>
        <taxon>Sporisorium</taxon>
    </lineage>
</organism>
<gene>
    <name evidence="2" type="ORF">SPSC_04271</name>
</gene>
<sequence>MMLFEVKALASILLLPYVAGLYWPTSSVGGGGTQGCPAYTKLLPRYDDYRIHCEAEAGPSGADHKWPCFTMWSYSLANVNVTMGDSKIAPDDHFLMKDGWKTDFTVKDPTKPFTLSWAFNSVAMSYSDYDEKKGCFKIQLKHNYDNLYRIWVSDEDGSDKRDLDTLNYDQTDKTLCTKWLHIHVKEDGKESD</sequence>
<accession>A0A127Z3N7</accession>
<feature type="chain" id="PRO_5007281107" evidence="1">
    <location>
        <begin position="21"/>
        <end position="192"/>
    </location>
</feature>
<dbReference type="OrthoDB" id="2551482at2759"/>
<protein>
    <submittedName>
        <fullName evidence="2">Probable Mig1 protein, induced during biotrophic phase</fullName>
    </submittedName>
</protein>
<evidence type="ECO:0000313" key="2">
    <source>
        <dbReference type="EMBL" id="CDR88444.1"/>
    </source>
</evidence>
<reference evidence="2" key="1">
    <citation type="submission" date="2014-06" db="EMBL/GenBank/DDBJ databases">
        <authorList>
            <person name="Ju J."/>
            <person name="Zhang J."/>
        </authorList>
    </citation>
    <scope>NUCLEOTIDE SEQUENCE</scope>
    <source>
        <strain evidence="2">SscI8</strain>
    </source>
</reference>
<dbReference type="AlphaFoldDB" id="A0A127Z3N7"/>
<keyword evidence="1" id="KW-0732">Signal</keyword>
<dbReference type="EMBL" id="LK056678">
    <property type="protein sequence ID" value="CDR88444.1"/>
    <property type="molecule type" value="Genomic_DNA"/>
</dbReference>